<dbReference type="InterPro" id="IPR013780">
    <property type="entry name" value="Glyco_hydro_b"/>
</dbReference>
<evidence type="ECO:0000256" key="2">
    <source>
        <dbReference type="ARBA" id="ARBA00004964"/>
    </source>
</evidence>
<dbReference type="InterPro" id="IPR032091">
    <property type="entry name" value="Malt_amylase-like_C"/>
</dbReference>
<dbReference type="GeneID" id="78019167"/>
<evidence type="ECO:0000256" key="3">
    <source>
        <dbReference type="ARBA" id="ARBA00005496"/>
    </source>
</evidence>
<keyword evidence="8" id="KW-0119">Carbohydrate metabolism</keyword>
<dbReference type="RefSeq" id="WP_006196903.1">
    <property type="nucleotide sequence ID" value="NZ_JAYGHK010000101.1"/>
</dbReference>
<dbReference type="EC" id="2.7.1.175" evidence="5"/>
<dbReference type="InterPro" id="IPR040999">
    <property type="entry name" value="Mak_N_cap"/>
</dbReference>
<evidence type="ECO:0000256" key="6">
    <source>
        <dbReference type="ARBA" id="ARBA00012619"/>
    </source>
</evidence>
<dbReference type="InterPro" id="IPR006047">
    <property type="entry name" value="GH13_cat_dom"/>
</dbReference>
<dbReference type="Pfam" id="PF00128">
    <property type="entry name" value="Alpha-amylase"/>
    <property type="match status" value="1"/>
</dbReference>
<dbReference type="PANTHER" id="PTHR10357:SF219">
    <property type="entry name" value="MALTOSE ALPHA-D-GLUCOSYLTRANSFERASE"/>
    <property type="match status" value="1"/>
</dbReference>
<dbReference type="Gene3D" id="2.60.40.1180">
    <property type="entry name" value="Golgi alpha-mannosidase II"/>
    <property type="match status" value="1"/>
</dbReference>
<comment type="caution">
    <text evidence="19">The sequence shown here is derived from an EMBL/GenBank/DDBJ whole genome shotgun (WGS) entry which is preliminary data.</text>
</comment>
<keyword evidence="12" id="KW-0106">Calcium</keyword>
<dbReference type="SUPFAM" id="SSF56112">
    <property type="entry name" value="Protein kinase-like (PK-like)"/>
    <property type="match status" value="1"/>
</dbReference>
<dbReference type="InterPro" id="IPR011009">
    <property type="entry name" value="Kinase-like_dom_sf"/>
</dbReference>
<evidence type="ECO:0000256" key="15">
    <source>
        <dbReference type="ARBA" id="ARBA00031251"/>
    </source>
</evidence>
<dbReference type="InterPro" id="IPR045857">
    <property type="entry name" value="O16G_dom_2"/>
</dbReference>
<sequence>MPNIILKDDPLWFKNAIIYEVPIRAFADSNGDGIGDLRGLTEKLDYLQDLGINAIWLLPFFPSPLKDDGYDIADYTSINPIYGTLEDFKKLLIAAHQRSIRVIIELIINHTSDQHPWFQRARRAPKGSQERDFYVWSDTPEKYAEARIIFQDFETSNWAWDAVAKAYFWHRFYSHQPDLNYDNPLVRKAVFEALDFWLEMGVDGLRMDAVPYLYEREGTNCENLPETHAFLKEMRSHIDEKYPQKMLLAEANQWPEDAAQYYGDGDECHMNFHFPLMPRLFIALQMEDNFPIVDILQQTPHIPDNCQWALFLRNHDELTLEMVTDEDRDFMYRVYAQDPVMRLNLGIRRRLAPLLGNDRRQIELLNSLLLSLPGTPVLYYGDEIGMGDNVYLGDRNGVRTPMQWSSDRNAGFSRTNPHRLHLPVIIDSEYHYEAVNVEAQRANFNSLWYWMKRLIATRNRFQALGKGNLELLHPNNRKVFAFSRTYGEENIVVVANLSHYVQTAELDLSDFNGLVPVEIFGYTEFPPIGESPYFLSLSPYGFYWFVLKRKPSLTQPPKPQAELPTLVVNEQWENVISQRDLKGVLESTLRDYLYTCKWFGGKNQSLQSVQIVEAIAIPYNQNLAEIVWLQVDYINRNRETYLLFLGYASGNQAMHLLSEIPQAVISRLQVQRETPEAGILFDVLVDQDFLTALLDAMSPTGCAYADHNLYPGITGELFATTTDLFSQLYSEDTDHEPHDLKEEEQTNTYILYGDRLCLKLFRKFEEGMHPDLEIRRFLGEKKPLQHFLPVAGALEYRRPQRFEDSPALPMTVGILQELILDTRSGWDYTLDSLRHYFDVVTTEQANITEVPIPSGSLLDLQRTEIPDLVTQTINSYLPNAEMLGKSTAELHIALATDTDNPDFASEPFTSFYQRSIYQDARNLTGRVFRLLRERAEYLPSHTQELAGDVLNKQQEILARFQLVVSQKIIARRTRYHGDYHLAQVLYTGKDFIITHFEGKAARSLSERRRKRSPLRDVARMLVSFNYAVTQALRYEMETGMIRPENLPLMEQWAQFWYTWVSAAFCNSYLETAGENEFLPRTQGELQLLLFAYLLEKAIEALEDELNHRPDYVDIPLQLILQLLVESE</sequence>
<dbReference type="InterPro" id="IPR017853">
    <property type="entry name" value="GH"/>
</dbReference>
<dbReference type="Pfam" id="PF16657">
    <property type="entry name" value="Malt_amylase_C"/>
    <property type="match status" value="1"/>
</dbReference>
<evidence type="ECO:0000256" key="8">
    <source>
        <dbReference type="ARBA" id="ARBA00022600"/>
    </source>
</evidence>
<dbReference type="Gene3D" id="3.90.400.10">
    <property type="entry name" value="Oligo-1,6-glucosidase, Domain 2"/>
    <property type="match status" value="1"/>
</dbReference>
<evidence type="ECO:0000256" key="4">
    <source>
        <dbReference type="ARBA" id="ARBA00006219"/>
    </source>
</evidence>
<dbReference type="EC" id="5.4.99.16" evidence="6"/>
<dbReference type="Gene3D" id="3.90.1200.10">
    <property type="match status" value="1"/>
</dbReference>
<evidence type="ECO:0000256" key="12">
    <source>
        <dbReference type="ARBA" id="ARBA00022837"/>
    </source>
</evidence>
<dbReference type="CDD" id="cd11334">
    <property type="entry name" value="AmyAc_TreS"/>
    <property type="match status" value="1"/>
</dbReference>
<evidence type="ECO:0000256" key="1">
    <source>
        <dbReference type="ARBA" id="ARBA00001595"/>
    </source>
</evidence>
<evidence type="ECO:0000256" key="17">
    <source>
        <dbReference type="ARBA" id="ARBA00049067"/>
    </source>
</evidence>
<comment type="pathway">
    <text evidence="2">Glycan biosynthesis; glycogen biosynthesis.</text>
</comment>
<dbReference type="Proteomes" id="UP001303285">
    <property type="component" value="Unassembled WGS sequence"/>
</dbReference>
<dbReference type="SMART" id="SM00642">
    <property type="entry name" value="Aamy"/>
    <property type="match status" value="1"/>
</dbReference>
<evidence type="ECO:0000256" key="16">
    <source>
        <dbReference type="ARBA" id="ARBA00031378"/>
    </source>
</evidence>
<keyword evidence="8" id="KW-0321">Glycogen metabolism</keyword>
<dbReference type="EMBL" id="JAYGHK010000101">
    <property type="protein sequence ID" value="MEA5610444.1"/>
    <property type="molecule type" value="Genomic_DNA"/>
</dbReference>
<evidence type="ECO:0000256" key="11">
    <source>
        <dbReference type="ARBA" id="ARBA00022741"/>
    </source>
</evidence>
<evidence type="ECO:0000259" key="18">
    <source>
        <dbReference type="SMART" id="SM00642"/>
    </source>
</evidence>
<protein>
    <recommendedName>
        <fullName evidence="7">Maltokinase</fullName>
        <ecNumber evidence="5">2.7.1.175</ecNumber>
        <ecNumber evidence="6">5.4.99.16</ecNumber>
    </recommendedName>
    <alternativeName>
        <fullName evidence="16">Maltose alpha-D-glucosyltransferase</fullName>
    </alternativeName>
    <alternativeName>
        <fullName evidence="15">Maltose-1-phosphate synthase</fullName>
    </alternativeName>
</protein>
<evidence type="ECO:0000313" key="20">
    <source>
        <dbReference type="Proteomes" id="UP001303285"/>
    </source>
</evidence>
<evidence type="ECO:0000256" key="5">
    <source>
        <dbReference type="ARBA" id="ARBA00011962"/>
    </source>
</evidence>
<dbReference type="NCBIfam" id="TIGR02456">
    <property type="entry name" value="treS_nterm"/>
    <property type="match status" value="1"/>
</dbReference>
<proteinExistence type="inferred from homology"/>
<keyword evidence="11" id="KW-0547">Nucleotide-binding</keyword>
<comment type="similarity">
    <text evidence="3">Belongs to the glycosyl hydrolase 13 family. TreS subfamily.</text>
</comment>
<evidence type="ECO:0000256" key="10">
    <source>
        <dbReference type="ARBA" id="ARBA00022723"/>
    </source>
</evidence>
<comment type="catalytic activity">
    <reaction evidence="1">
        <text>D-maltose = alpha,alpha-trehalose</text>
        <dbReference type="Rhea" id="RHEA:15145"/>
        <dbReference type="ChEBI" id="CHEBI:16551"/>
        <dbReference type="ChEBI" id="CHEBI:17306"/>
        <dbReference type="EC" id="5.4.99.16"/>
    </reaction>
</comment>
<dbReference type="GO" id="GO:0047471">
    <property type="term" value="F:maltose alpha-D-glucosyltransferase activity"/>
    <property type="evidence" value="ECO:0007669"/>
    <property type="project" value="UniProtKB-EC"/>
</dbReference>
<keyword evidence="13" id="KW-0067">ATP-binding</keyword>
<evidence type="ECO:0000313" key="19">
    <source>
        <dbReference type="EMBL" id="MEA5610444.1"/>
    </source>
</evidence>
<keyword evidence="10" id="KW-0479">Metal-binding</keyword>
<evidence type="ECO:0000256" key="13">
    <source>
        <dbReference type="ARBA" id="ARBA00022840"/>
    </source>
</evidence>
<name>A0ABU5UVW4_NODSP</name>
<dbReference type="SUPFAM" id="SSF51445">
    <property type="entry name" value="(Trans)glycosidases"/>
    <property type="match status" value="1"/>
</dbReference>
<dbReference type="PANTHER" id="PTHR10357">
    <property type="entry name" value="ALPHA-AMYLASE FAMILY MEMBER"/>
    <property type="match status" value="1"/>
</dbReference>
<evidence type="ECO:0000256" key="7">
    <source>
        <dbReference type="ARBA" id="ARBA00013882"/>
    </source>
</evidence>
<dbReference type="Gene3D" id="3.20.20.80">
    <property type="entry name" value="Glycosidases"/>
    <property type="match status" value="1"/>
</dbReference>
<dbReference type="SUPFAM" id="SSF51011">
    <property type="entry name" value="Glycosyl hydrolase domain"/>
    <property type="match status" value="1"/>
</dbReference>
<organism evidence="19 20">
    <name type="scientific">Nodularia spumigena UHCC 0060</name>
    <dbReference type="NCBI Taxonomy" id="3110300"/>
    <lineage>
        <taxon>Bacteria</taxon>
        <taxon>Bacillati</taxon>
        <taxon>Cyanobacteriota</taxon>
        <taxon>Cyanophyceae</taxon>
        <taxon>Nostocales</taxon>
        <taxon>Nodulariaceae</taxon>
        <taxon>Nodularia</taxon>
    </lineage>
</organism>
<comment type="similarity">
    <text evidence="4">Belongs to the aminoglycoside phosphotransferase family.</text>
</comment>
<dbReference type="InterPro" id="IPR012810">
    <property type="entry name" value="TreS/a-amylase_N"/>
</dbReference>
<keyword evidence="20" id="KW-1185">Reference proteome</keyword>
<evidence type="ECO:0000256" key="9">
    <source>
        <dbReference type="ARBA" id="ARBA00022679"/>
    </source>
</evidence>
<keyword evidence="9" id="KW-0808">Transferase</keyword>
<feature type="domain" description="Glycosyl hydrolase family 13 catalytic" evidence="18">
    <location>
        <begin position="20"/>
        <end position="414"/>
    </location>
</feature>
<keyword evidence="14 19" id="KW-0413">Isomerase</keyword>
<reference evidence="19 20" key="1">
    <citation type="submission" date="2023-12" db="EMBL/GenBank/DDBJ databases">
        <title>Baltic Sea Cyanobacteria.</title>
        <authorList>
            <person name="Delbaje E."/>
            <person name="Fewer D.P."/>
            <person name="Shishido T.K."/>
        </authorList>
    </citation>
    <scope>NUCLEOTIDE SEQUENCE [LARGE SCALE GENOMIC DNA]</scope>
    <source>
        <strain evidence="19 20">UHCC 0060</strain>
    </source>
</reference>
<evidence type="ECO:0000256" key="14">
    <source>
        <dbReference type="ARBA" id="ARBA00023235"/>
    </source>
</evidence>
<dbReference type="Pfam" id="PF18085">
    <property type="entry name" value="Mak_N_cap"/>
    <property type="match status" value="1"/>
</dbReference>
<comment type="catalytic activity">
    <reaction evidence="17">
        <text>D-maltose + ATP = alpha-maltose 1-phosphate + ADP + H(+)</text>
        <dbReference type="Rhea" id="RHEA:31915"/>
        <dbReference type="ChEBI" id="CHEBI:15378"/>
        <dbReference type="ChEBI" id="CHEBI:17306"/>
        <dbReference type="ChEBI" id="CHEBI:30616"/>
        <dbReference type="ChEBI" id="CHEBI:63576"/>
        <dbReference type="ChEBI" id="CHEBI:456216"/>
        <dbReference type="EC" id="2.7.1.175"/>
    </reaction>
</comment>
<gene>
    <name evidence="19" type="primary">treS</name>
    <name evidence="19" type="ORF">VB695_20610</name>
</gene>
<accession>A0ABU5UVW4</accession>